<name>A0A0E0K2F5_ORYPU</name>
<accession>A0A0E0K2F5</accession>
<evidence type="ECO:0008006" key="3">
    <source>
        <dbReference type="Google" id="ProtNLM"/>
    </source>
</evidence>
<dbReference type="AlphaFoldDB" id="A0A0E0K2F5"/>
<organism evidence="1">
    <name type="scientific">Oryza punctata</name>
    <name type="common">Red rice</name>
    <dbReference type="NCBI Taxonomy" id="4537"/>
    <lineage>
        <taxon>Eukaryota</taxon>
        <taxon>Viridiplantae</taxon>
        <taxon>Streptophyta</taxon>
        <taxon>Embryophyta</taxon>
        <taxon>Tracheophyta</taxon>
        <taxon>Spermatophyta</taxon>
        <taxon>Magnoliopsida</taxon>
        <taxon>Liliopsida</taxon>
        <taxon>Poales</taxon>
        <taxon>Poaceae</taxon>
        <taxon>BOP clade</taxon>
        <taxon>Oryzoideae</taxon>
        <taxon>Oryzeae</taxon>
        <taxon>Oryzinae</taxon>
        <taxon>Oryza</taxon>
    </lineage>
</organism>
<dbReference type="Gramene" id="OPUNC02G22030.1">
    <property type="protein sequence ID" value="OPUNC02G22030.1"/>
    <property type="gene ID" value="OPUNC02G22030"/>
</dbReference>
<sequence>MLVYDIFVEGYNVQRVMRQMGLYQQVPLPTGLHLPPDMHTQKRQADNRYHRSMHLRMTPWIEAWSKALSDVVHETRAYDHNTYEQYMAWYSSLASGCLHPRIPTSEVHRILSKYMICSTHRPLT</sequence>
<evidence type="ECO:0000313" key="1">
    <source>
        <dbReference type="EnsemblPlants" id="OPUNC02G22030.1"/>
    </source>
</evidence>
<reference evidence="1" key="1">
    <citation type="submission" date="2015-04" db="UniProtKB">
        <authorList>
            <consortium name="EnsemblPlants"/>
        </authorList>
    </citation>
    <scope>IDENTIFICATION</scope>
</reference>
<reference evidence="1" key="2">
    <citation type="submission" date="2018-05" db="EMBL/GenBank/DDBJ databases">
        <title>OpunRS2 (Oryza punctata Reference Sequence Version 2).</title>
        <authorList>
            <person name="Zhang J."/>
            <person name="Kudrna D."/>
            <person name="Lee S."/>
            <person name="Talag J."/>
            <person name="Welchert J."/>
            <person name="Wing R.A."/>
        </authorList>
    </citation>
    <scope>NUCLEOTIDE SEQUENCE [LARGE SCALE GENOMIC DNA]</scope>
</reference>
<dbReference type="EnsemblPlants" id="OPUNC02G22030.1">
    <property type="protein sequence ID" value="OPUNC02G22030.1"/>
    <property type="gene ID" value="OPUNC02G22030"/>
</dbReference>
<protein>
    <recommendedName>
        <fullName evidence="3">Aminotransferase-like plant mobile domain-containing protein</fullName>
    </recommendedName>
</protein>
<evidence type="ECO:0000313" key="2">
    <source>
        <dbReference type="Proteomes" id="UP000026962"/>
    </source>
</evidence>
<proteinExistence type="predicted"/>
<dbReference type="HOGENOM" id="CLU_2007653_0_0_1"/>
<dbReference type="Proteomes" id="UP000026962">
    <property type="component" value="Chromosome 2"/>
</dbReference>
<keyword evidence="2" id="KW-1185">Reference proteome</keyword>